<dbReference type="RefSeq" id="WP_064555751.1">
    <property type="nucleotide sequence ID" value="NZ_LXEO01000050.1"/>
</dbReference>
<reference evidence="1 2" key="1">
    <citation type="submission" date="2016-04" db="EMBL/GenBank/DDBJ databases">
        <title>ATOL: Assembling a taxonomically balanced genome-scale reconstruction of the evolutionary history of the Enterobacteriaceae.</title>
        <authorList>
            <person name="Plunkett G.III."/>
            <person name="Neeno-Eckwall E.C."/>
            <person name="Glasner J.D."/>
            <person name="Perna N.T."/>
        </authorList>
    </citation>
    <scope>NUCLEOTIDE SEQUENCE [LARGE SCALE GENOMIC DNA]</scope>
    <source>
        <strain evidence="1 2">ATCC 51607</strain>
    </source>
</reference>
<dbReference type="Gene3D" id="2.60.40.1090">
    <property type="entry name" value="Fimbrial-type adhesion domain"/>
    <property type="match status" value="1"/>
</dbReference>
<accession>A0A1B7HJ33</accession>
<sequence length="169" mass="17940">MGTYHYSPAEKAGPWVDAGFQLKCPQAWGYGGSTTNSTTPYDASNGSRVNNNGNQPIKIKVTPLNPSVDPLQGIFQLNSGGAEGYDLQLAWGDPASQGNIPAKPVQLGSWINANTVNRNYSNSAYAIGANAIPTGADEKIKMSARYIRNSQDMKPGVANSSVEVIATYN</sequence>
<dbReference type="GO" id="GO:0007155">
    <property type="term" value="P:cell adhesion"/>
    <property type="evidence" value="ECO:0007669"/>
    <property type="project" value="InterPro"/>
</dbReference>
<protein>
    <submittedName>
        <fullName evidence="1">FimA family pilin</fullName>
    </submittedName>
</protein>
<dbReference type="InterPro" id="IPR036937">
    <property type="entry name" value="Adhesion_dom_fimbrial_sf"/>
</dbReference>
<gene>
    <name evidence="1" type="ORF">M979_3392</name>
</gene>
<organism evidence="1 2">
    <name type="scientific">Buttiauxella noackiae ATCC 51607</name>
    <dbReference type="NCBI Taxonomy" id="1354255"/>
    <lineage>
        <taxon>Bacteria</taxon>
        <taxon>Pseudomonadati</taxon>
        <taxon>Pseudomonadota</taxon>
        <taxon>Gammaproteobacteria</taxon>
        <taxon>Enterobacterales</taxon>
        <taxon>Enterobacteriaceae</taxon>
        <taxon>Buttiauxella</taxon>
    </lineage>
</organism>
<evidence type="ECO:0000313" key="2">
    <source>
        <dbReference type="Proteomes" id="UP000078286"/>
    </source>
</evidence>
<name>A0A1B7HJ33_9ENTR</name>
<proteinExistence type="predicted"/>
<keyword evidence="2" id="KW-1185">Reference proteome</keyword>
<dbReference type="PATRIC" id="fig|1354255.3.peg.3495"/>
<evidence type="ECO:0000313" key="1">
    <source>
        <dbReference type="EMBL" id="OAT15651.1"/>
    </source>
</evidence>
<dbReference type="GO" id="GO:0009289">
    <property type="term" value="C:pilus"/>
    <property type="evidence" value="ECO:0007669"/>
    <property type="project" value="InterPro"/>
</dbReference>
<dbReference type="AlphaFoldDB" id="A0A1B7HJ33"/>
<comment type="caution">
    <text evidence="1">The sequence shown here is derived from an EMBL/GenBank/DDBJ whole genome shotgun (WGS) entry which is preliminary data.</text>
</comment>
<dbReference type="EMBL" id="LXEO01000050">
    <property type="protein sequence ID" value="OAT15651.1"/>
    <property type="molecule type" value="Genomic_DNA"/>
</dbReference>
<dbReference type="Proteomes" id="UP000078286">
    <property type="component" value="Unassembled WGS sequence"/>
</dbReference>